<dbReference type="Pfam" id="PF01753">
    <property type="entry name" value="zf-MYND"/>
    <property type="match status" value="1"/>
</dbReference>
<protein>
    <recommendedName>
        <fullName evidence="10">Suppressor of anucleate metulae protein B</fullName>
    </recommendedName>
</protein>
<dbReference type="CDD" id="cd20071">
    <property type="entry name" value="SET_SMYD"/>
    <property type="match status" value="1"/>
</dbReference>
<dbReference type="EMBL" id="ONZQ02000010">
    <property type="protein sequence ID" value="SPO04254.1"/>
    <property type="molecule type" value="Genomic_DNA"/>
</dbReference>
<feature type="domain" description="SET" evidence="6">
    <location>
        <begin position="1"/>
        <end position="237"/>
    </location>
</feature>
<keyword evidence="1" id="KW-0479">Metal-binding</keyword>
<dbReference type="SUPFAM" id="SSF82199">
    <property type="entry name" value="SET domain"/>
    <property type="match status" value="2"/>
</dbReference>
<dbReference type="AlphaFoldDB" id="A0AAE8N2I4"/>
<keyword evidence="9" id="KW-1185">Reference proteome</keyword>
<feature type="compositionally biased region" description="Basic and acidic residues" evidence="5">
    <location>
        <begin position="8"/>
        <end position="17"/>
    </location>
</feature>
<proteinExistence type="predicted"/>
<evidence type="ECO:0000259" key="6">
    <source>
        <dbReference type="PROSITE" id="PS50280"/>
    </source>
</evidence>
<dbReference type="PANTHER" id="PTHR12197:SF251">
    <property type="entry name" value="EG:BACR7C10.4 PROTEIN"/>
    <property type="match status" value="1"/>
</dbReference>
<evidence type="ECO:0000313" key="8">
    <source>
        <dbReference type="EMBL" id="SPO04254.1"/>
    </source>
</evidence>
<dbReference type="InterPro" id="IPR001214">
    <property type="entry name" value="SET_dom"/>
</dbReference>
<keyword evidence="2 4" id="KW-0863">Zinc-finger</keyword>
<dbReference type="Pfam" id="PF00856">
    <property type="entry name" value="SET"/>
    <property type="match status" value="1"/>
</dbReference>
<name>A0AAE8N2I4_9PEZI</name>
<evidence type="ECO:0000256" key="3">
    <source>
        <dbReference type="ARBA" id="ARBA00022833"/>
    </source>
</evidence>
<organism evidence="8 9">
    <name type="scientific">Cephalotrichum gorgonifer</name>
    <dbReference type="NCBI Taxonomy" id="2041049"/>
    <lineage>
        <taxon>Eukaryota</taxon>
        <taxon>Fungi</taxon>
        <taxon>Dikarya</taxon>
        <taxon>Ascomycota</taxon>
        <taxon>Pezizomycotina</taxon>
        <taxon>Sordariomycetes</taxon>
        <taxon>Hypocreomycetidae</taxon>
        <taxon>Microascales</taxon>
        <taxon>Microascaceae</taxon>
        <taxon>Cephalotrichum</taxon>
    </lineage>
</organism>
<dbReference type="PROSITE" id="PS50865">
    <property type="entry name" value="ZF_MYND_2"/>
    <property type="match status" value="1"/>
</dbReference>
<reference evidence="8" key="1">
    <citation type="submission" date="2018-03" db="EMBL/GenBank/DDBJ databases">
        <authorList>
            <person name="Guldener U."/>
        </authorList>
    </citation>
    <scope>NUCLEOTIDE SEQUENCE</scope>
</reference>
<dbReference type="InterPro" id="IPR046341">
    <property type="entry name" value="SET_dom_sf"/>
</dbReference>
<dbReference type="GO" id="GO:0005634">
    <property type="term" value="C:nucleus"/>
    <property type="evidence" value="ECO:0007669"/>
    <property type="project" value="TreeGrafter"/>
</dbReference>
<feature type="region of interest" description="Disordered" evidence="5">
    <location>
        <begin position="1"/>
        <end position="25"/>
    </location>
</feature>
<dbReference type="SMART" id="SM00317">
    <property type="entry name" value="SET"/>
    <property type="match status" value="1"/>
</dbReference>
<keyword evidence="3" id="KW-0862">Zinc</keyword>
<accession>A0AAE8N2I4</accession>
<evidence type="ECO:0000256" key="5">
    <source>
        <dbReference type="SAM" id="MobiDB-lite"/>
    </source>
</evidence>
<dbReference type="InterPro" id="IPR002893">
    <property type="entry name" value="Znf_MYND"/>
</dbReference>
<evidence type="ECO:0000256" key="4">
    <source>
        <dbReference type="PROSITE-ProRule" id="PRU00134"/>
    </source>
</evidence>
<dbReference type="Gene3D" id="2.170.270.10">
    <property type="entry name" value="SET domain"/>
    <property type="match status" value="1"/>
</dbReference>
<gene>
    <name evidence="8" type="ORF">DNG_06937</name>
</gene>
<dbReference type="Proteomes" id="UP001187682">
    <property type="component" value="Unassembled WGS sequence"/>
</dbReference>
<dbReference type="InterPro" id="IPR050869">
    <property type="entry name" value="H3K4_H4K5_MeTrfase"/>
</dbReference>
<feature type="domain" description="MYND-type" evidence="7">
    <location>
        <begin position="48"/>
        <end position="89"/>
    </location>
</feature>
<evidence type="ECO:0000313" key="9">
    <source>
        <dbReference type="Proteomes" id="UP001187682"/>
    </source>
</evidence>
<dbReference type="PROSITE" id="PS01360">
    <property type="entry name" value="ZF_MYND_1"/>
    <property type="match status" value="1"/>
</dbReference>
<dbReference type="GO" id="GO:0008270">
    <property type="term" value="F:zinc ion binding"/>
    <property type="evidence" value="ECO:0007669"/>
    <property type="project" value="UniProtKB-KW"/>
</dbReference>
<dbReference type="Gene3D" id="1.10.220.160">
    <property type="match status" value="1"/>
</dbReference>
<dbReference type="PANTHER" id="PTHR12197">
    <property type="entry name" value="HISTONE-LYSINE N-METHYLTRANSFERASE SMYD"/>
    <property type="match status" value="1"/>
</dbReference>
<evidence type="ECO:0000256" key="1">
    <source>
        <dbReference type="ARBA" id="ARBA00022723"/>
    </source>
</evidence>
<comment type="caution">
    <text evidence="8">The sequence shown here is derived from an EMBL/GenBank/DDBJ whole genome shotgun (WGS) entry which is preliminary data.</text>
</comment>
<evidence type="ECO:0008006" key="10">
    <source>
        <dbReference type="Google" id="ProtNLM"/>
    </source>
</evidence>
<dbReference type="Gene3D" id="6.10.140.2220">
    <property type="match status" value="1"/>
</dbReference>
<dbReference type="PROSITE" id="PS50280">
    <property type="entry name" value="SET"/>
    <property type="match status" value="1"/>
</dbReference>
<evidence type="ECO:0000259" key="7">
    <source>
        <dbReference type="PROSITE" id="PS50865"/>
    </source>
</evidence>
<evidence type="ECO:0000256" key="2">
    <source>
        <dbReference type="ARBA" id="ARBA00022771"/>
    </source>
</evidence>
<sequence length="522" mass="57370">MSLAVRDSSGRKGRELHTTTARPAATRLATYPNPVLALPTTPATRTTCASCLRTDFDTPVTPCSACRAAYYCSKACQRLSWNRVHRQECPALRAVPAGRELPTPVRALLQVVVRKDAWHEVSRLEGNEGGFRAEAGRWGDLRLQGEMVRRVLGRDPEWVGGGDVVGKYAAAMCKLLTNMFNVHDPDFNYDAVFLDTSLAMANHSCVPNASVHIYGRTAILVSDRAIAKDEEITISYTNPSYPLAQRRQDLAKYHFECTCPRCADDLSPYAAAALHPLPEMDSFSLARLPHDKVPSVPGGTSLQAEIYEKLAPLQGDPTRARLRQEYRICEPLIGFGQWASLAPFLEECLGYYLTRGPVEALLITALSACRAHPITHTPFSPYRLKGALAVVRALSSATADPAHYKSRIASIADTTGAAGAVDVDLLIDVDPIAMSRMVLYMINFYLPVTQEESWPLAVQARQALAEIKEYSSWGEGGAREGMERWEGGERDAEWMAVWRRMVGLVDGFAELGARLIVADFGA</sequence>